<dbReference type="AlphaFoldDB" id="A0A1L9SGN5"/>
<dbReference type="InterPro" id="IPR058925">
    <property type="entry name" value="zf-C2H2_AcuF"/>
</dbReference>
<reference evidence="4" key="1">
    <citation type="journal article" date="2017" name="Genome Biol.">
        <title>Comparative genomics reveals high biological diversity and specific adaptations in the industrially and medically important fungal genus Aspergillus.</title>
        <authorList>
            <person name="de Vries R.P."/>
            <person name="Riley R."/>
            <person name="Wiebenga A."/>
            <person name="Aguilar-Osorio G."/>
            <person name="Amillis S."/>
            <person name="Uchima C.A."/>
            <person name="Anderluh G."/>
            <person name="Asadollahi M."/>
            <person name="Askin M."/>
            <person name="Barry K."/>
            <person name="Battaglia E."/>
            <person name="Bayram O."/>
            <person name="Benocci T."/>
            <person name="Braus-Stromeyer S.A."/>
            <person name="Caldana C."/>
            <person name="Canovas D."/>
            <person name="Cerqueira G.C."/>
            <person name="Chen F."/>
            <person name="Chen W."/>
            <person name="Choi C."/>
            <person name="Clum A."/>
            <person name="Dos Santos R.A."/>
            <person name="Damasio A.R."/>
            <person name="Diallinas G."/>
            <person name="Emri T."/>
            <person name="Fekete E."/>
            <person name="Flipphi M."/>
            <person name="Freyberg S."/>
            <person name="Gallo A."/>
            <person name="Gournas C."/>
            <person name="Habgood R."/>
            <person name="Hainaut M."/>
            <person name="Harispe M.L."/>
            <person name="Henrissat B."/>
            <person name="Hilden K.S."/>
            <person name="Hope R."/>
            <person name="Hossain A."/>
            <person name="Karabika E."/>
            <person name="Karaffa L."/>
            <person name="Karanyi Z."/>
            <person name="Krasevec N."/>
            <person name="Kuo A."/>
            <person name="Kusch H."/>
            <person name="LaButti K."/>
            <person name="Lagendijk E.L."/>
            <person name="Lapidus A."/>
            <person name="Levasseur A."/>
            <person name="Lindquist E."/>
            <person name="Lipzen A."/>
            <person name="Logrieco A.F."/>
            <person name="MacCabe A."/>
            <person name="Maekelae M.R."/>
            <person name="Malavazi I."/>
            <person name="Melin P."/>
            <person name="Meyer V."/>
            <person name="Mielnichuk N."/>
            <person name="Miskei M."/>
            <person name="Molnar A.P."/>
            <person name="Mule G."/>
            <person name="Ngan C.Y."/>
            <person name="Orejas M."/>
            <person name="Orosz E."/>
            <person name="Ouedraogo J.P."/>
            <person name="Overkamp K.M."/>
            <person name="Park H.-S."/>
            <person name="Perrone G."/>
            <person name="Piumi F."/>
            <person name="Punt P.J."/>
            <person name="Ram A.F."/>
            <person name="Ramon A."/>
            <person name="Rauscher S."/>
            <person name="Record E."/>
            <person name="Riano-Pachon D.M."/>
            <person name="Robert V."/>
            <person name="Roehrig J."/>
            <person name="Ruller R."/>
            <person name="Salamov A."/>
            <person name="Salih N.S."/>
            <person name="Samson R.A."/>
            <person name="Sandor E."/>
            <person name="Sanguinetti M."/>
            <person name="Schuetze T."/>
            <person name="Sepcic K."/>
            <person name="Shelest E."/>
            <person name="Sherlock G."/>
            <person name="Sophianopoulou V."/>
            <person name="Squina F.M."/>
            <person name="Sun H."/>
            <person name="Susca A."/>
            <person name="Todd R.B."/>
            <person name="Tsang A."/>
            <person name="Unkles S.E."/>
            <person name="van de Wiele N."/>
            <person name="van Rossen-Uffink D."/>
            <person name="Oliveira J.V."/>
            <person name="Vesth T.C."/>
            <person name="Visser J."/>
            <person name="Yu J.-H."/>
            <person name="Zhou M."/>
            <person name="Andersen M.R."/>
            <person name="Archer D.B."/>
            <person name="Baker S.E."/>
            <person name="Benoit I."/>
            <person name="Brakhage A.A."/>
            <person name="Braus G.H."/>
            <person name="Fischer R."/>
            <person name="Frisvad J.C."/>
            <person name="Goldman G.H."/>
            <person name="Houbraken J."/>
            <person name="Oakley B."/>
            <person name="Pocsi I."/>
            <person name="Scazzocchio C."/>
            <person name="Seiboth B."/>
            <person name="vanKuyk P.A."/>
            <person name="Wortman J."/>
            <person name="Dyer P.S."/>
            <person name="Grigoriev I.V."/>
        </authorList>
    </citation>
    <scope>NUCLEOTIDE SEQUENCE [LARGE SCALE GENOMIC DNA]</scope>
    <source>
        <strain evidence="4">CBS 506.65</strain>
    </source>
</reference>
<feature type="compositionally biased region" description="Basic and acidic residues" evidence="1">
    <location>
        <begin position="441"/>
        <end position="458"/>
    </location>
</feature>
<dbReference type="OrthoDB" id="5315052at2759"/>
<dbReference type="VEuPathDB" id="FungiDB:ASPZODRAFT_133311"/>
<dbReference type="PANTHER" id="PTHR35391">
    <property type="entry name" value="C2H2-TYPE DOMAIN-CONTAINING PROTEIN-RELATED"/>
    <property type="match status" value="1"/>
</dbReference>
<evidence type="ECO:0000313" key="3">
    <source>
        <dbReference type="EMBL" id="OJJ46283.1"/>
    </source>
</evidence>
<name>A0A1L9SGN5_9EURO</name>
<keyword evidence="4" id="KW-1185">Reference proteome</keyword>
<dbReference type="Pfam" id="PF26082">
    <property type="entry name" value="zf-C2H2_AcuF"/>
    <property type="match status" value="1"/>
</dbReference>
<feature type="compositionally biased region" description="Acidic residues" evidence="1">
    <location>
        <begin position="251"/>
        <end position="266"/>
    </location>
</feature>
<dbReference type="InterPro" id="IPR013087">
    <property type="entry name" value="Znf_C2H2_type"/>
</dbReference>
<feature type="compositionally biased region" description="Polar residues" evidence="1">
    <location>
        <begin position="1"/>
        <end position="21"/>
    </location>
</feature>
<protein>
    <recommendedName>
        <fullName evidence="2">C2H2-type domain-containing protein</fullName>
    </recommendedName>
</protein>
<feature type="region of interest" description="Disordered" evidence="1">
    <location>
        <begin position="1003"/>
        <end position="1036"/>
    </location>
</feature>
<feature type="region of interest" description="Disordered" evidence="1">
    <location>
        <begin position="193"/>
        <end position="463"/>
    </location>
</feature>
<feature type="region of interest" description="Disordered" evidence="1">
    <location>
        <begin position="501"/>
        <end position="562"/>
    </location>
</feature>
<feature type="region of interest" description="Disordered" evidence="1">
    <location>
        <begin position="664"/>
        <end position="698"/>
    </location>
</feature>
<evidence type="ECO:0000256" key="1">
    <source>
        <dbReference type="SAM" id="MobiDB-lite"/>
    </source>
</evidence>
<feature type="region of interest" description="Disordered" evidence="1">
    <location>
        <begin position="917"/>
        <end position="938"/>
    </location>
</feature>
<feature type="compositionally biased region" description="Basic and acidic residues" evidence="1">
    <location>
        <begin position="212"/>
        <end position="227"/>
    </location>
</feature>
<dbReference type="STRING" id="1073090.A0A1L9SGN5"/>
<feature type="compositionally biased region" description="Polar residues" evidence="1">
    <location>
        <begin position="193"/>
        <end position="209"/>
    </location>
</feature>
<dbReference type="SMART" id="SM00355">
    <property type="entry name" value="ZnF_C2H2"/>
    <property type="match status" value="3"/>
</dbReference>
<feature type="compositionally biased region" description="Basic and acidic residues" evidence="1">
    <location>
        <begin position="548"/>
        <end position="561"/>
    </location>
</feature>
<evidence type="ECO:0000313" key="4">
    <source>
        <dbReference type="Proteomes" id="UP000184188"/>
    </source>
</evidence>
<evidence type="ECO:0000259" key="2">
    <source>
        <dbReference type="PROSITE" id="PS00028"/>
    </source>
</evidence>
<proteinExistence type="predicted"/>
<feature type="compositionally biased region" description="Polar residues" evidence="1">
    <location>
        <begin position="121"/>
        <end position="132"/>
    </location>
</feature>
<feature type="domain" description="C2H2-type" evidence="2">
    <location>
        <begin position="888"/>
        <end position="911"/>
    </location>
</feature>
<dbReference type="EMBL" id="KV878343">
    <property type="protein sequence ID" value="OJJ46283.1"/>
    <property type="molecule type" value="Genomic_DNA"/>
</dbReference>
<feature type="compositionally biased region" description="Basic and acidic residues" evidence="1">
    <location>
        <begin position="313"/>
        <end position="327"/>
    </location>
</feature>
<dbReference type="Proteomes" id="UP000184188">
    <property type="component" value="Unassembled WGS sequence"/>
</dbReference>
<feature type="compositionally biased region" description="Basic and acidic residues" evidence="1">
    <location>
        <begin position="414"/>
        <end position="426"/>
    </location>
</feature>
<gene>
    <name evidence="3" type="ORF">ASPZODRAFT_133311</name>
</gene>
<feature type="compositionally biased region" description="Acidic residues" evidence="1">
    <location>
        <begin position="670"/>
        <end position="687"/>
    </location>
</feature>
<feature type="region of interest" description="Disordered" evidence="1">
    <location>
        <begin position="1"/>
        <end position="64"/>
    </location>
</feature>
<dbReference type="GeneID" id="34609706"/>
<feature type="compositionally biased region" description="Polar residues" evidence="1">
    <location>
        <begin position="532"/>
        <end position="547"/>
    </location>
</feature>
<accession>A0A1L9SGN5</accession>
<organism evidence="3 4">
    <name type="scientific">Penicilliopsis zonata CBS 506.65</name>
    <dbReference type="NCBI Taxonomy" id="1073090"/>
    <lineage>
        <taxon>Eukaryota</taxon>
        <taxon>Fungi</taxon>
        <taxon>Dikarya</taxon>
        <taxon>Ascomycota</taxon>
        <taxon>Pezizomycotina</taxon>
        <taxon>Eurotiomycetes</taxon>
        <taxon>Eurotiomycetidae</taxon>
        <taxon>Eurotiales</taxon>
        <taxon>Aspergillaceae</taxon>
        <taxon>Penicilliopsis</taxon>
    </lineage>
</organism>
<dbReference type="PROSITE" id="PS00028">
    <property type="entry name" value="ZINC_FINGER_C2H2_1"/>
    <property type="match status" value="1"/>
</dbReference>
<feature type="region of interest" description="Disordered" evidence="1">
    <location>
        <begin position="121"/>
        <end position="172"/>
    </location>
</feature>
<dbReference type="PANTHER" id="PTHR35391:SF3">
    <property type="entry name" value="FINGER DOMAIN PROTEIN, PUTATIVE (AFU_ORTHOLOGUE AFUA_8G04300)-RELATED"/>
    <property type="match status" value="1"/>
</dbReference>
<dbReference type="RefSeq" id="XP_022580793.1">
    <property type="nucleotide sequence ID" value="XM_022723241.1"/>
</dbReference>
<sequence>MSSGSARLLNTLSPSVESSFQDPYLSAPSDPEEESFRSAGIRLTPAANDAPTTARLGSGRESPVNAAAGQVDSLAVQPTYFQDFLSPAEELYSEVSGHTSPDEELFLGSFETELRTEQSQTWWPTVEVSPQQEGLRPPTAAYHPSGPSLQLLTPDPTNHSTPSASGSLQPQGVSLQSRLLQMPMLITNHSNKDNTLNVAVTPDSATSRSPKIKIERYSRGDSPEREILPANRRHSQSIHHLSPGGMNSASEPDDEEEEEEKEEEDMNDGRSPAKQPVSRASDGSWMPGIVTGQGGLDPSSRGNDYVPSPNEMGNKRQLEEKNEDIRSWSKSVSAANSDAEDSGRRRSRGRKVFPGVRPRAKSAGDRQDYFNLKIIPGPGILIDESSGDDYSDRDSDSGSTLSSPQSPPVSATHKIWENADDFRPSELENYSFPARQPFDVHPWRDGPTDETPRAEKLQPDSSNAAIMEYERRAKEMDNISRAATWGTRNLSDIDLASLMDKSGSIRPKDSAASPTTSKPSRRGSLLEKLRHQLSNKSTSQATTIETTNQKHEPVDARKYEVSRPSITRKFSIGRPTSPSLSTSSALVAMTGQMAAIGGTGAVSQNMTGRSQCNLKRGRARSDLPIPSSPGLLSLIKSHGGPPVGNIALSPLLAGGASKVKLGRGEVESNLCDDEDDDNDDDDDEEMGNEPGLTMDFPIPQQLPLPTYEGFKTQIFRLNPRLEPALLHRLAHEQVRRYKALVETNRKHRQAVIQGKCTAGSSCFAQGGKAKLGSRNSDSTYAQFQVSGHHEDGHNPATLPEENAIPRAQFPPGVPLPPVERLPAEFECPLCFKVKKFQKPSDWTKHVHEDIQPFTCTFPDCNEPKSFKRKADWVRHEGEKHRQLEWWACEFPECNHKCHRKDNFVQHLTREHKMPEVKIRKSKGRDSMAKSGGADEARRERELRELWHMVDRCRHESPKNPRNEPCRFCGNVCSSWKKLTVHLAKHMEQIAMPVLRMVEERPSALPTGASPMDRRPPLVTASPQPISPEDKAGVGQAEYSETPVNKSASEIASDFSNMHCSPTTVAVQSNELLPMSAAYHASASYPAPFHRPQPTTIVPGNAPGGIPSSSYSQLGVLNPQVGTQLATSMSYVPKHQNSASYPPPFNAIPNLNIPVSRSPYDLSVNTADITSLFDAQNSLHASPIASSNLVPPVAYETDYQGVVDMSTMDSASYSTQYYQYTNVDHQYSAA</sequence>
<feature type="compositionally biased region" description="Polar residues" evidence="1">
    <location>
        <begin position="147"/>
        <end position="172"/>
    </location>
</feature>